<organism evidence="2 3">
    <name type="scientific">Botrytis elliptica</name>
    <dbReference type="NCBI Taxonomy" id="278938"/>
    <lineage>
        <taxon>Eukaryota</taxon>
        <taxon>Fungi</taxon>
        <taxon>Dikarya</taxon>
        <taxon>Ascomycota</taxon>
        <taxon>Pezizomycotina</taxon>
        <taxon>Leotiomycetes</taxon>
        <taxon>Helotiales</taxon>
        <taxon>Sclerotiniaceae</taxon>
        <taxon>Botrytis</taxon>
    </lineage>
</organism>
<dbReference type="Proteomes" id="UP000297229">
    <property type="component" value="Unassembled WGS sequence"/>
</dbReference>
<feature type="compositionally biased region" description="Polar residues" evidence="1">
    <location>
        <begin position="311"/>
        <end position="320"/>
    </location>
</feature>
<name>A0A4Z1JEH7_9HELO</name>
<dbReference type="PROSITE" id="PS00626">
    <property type="entry name" value="RCC1_2"/>
    <property type="match status" value="1"/>
</dbReference>
<comment type="caution">
    <text evidence="2">The sequence shown here is derived from an EMBL/GenBank/DDBJ whole genome shotgun (WGS) entry which is preliminary data.</text>
</comment>
<gene>
    <name evidence="2" type="ORF">BELL_0486g00020</name>
</gene>
<feature type="compositionally biased region" description="Polar residues" evidence="1">
    <location>
        <begin position="340"/>
        <end position="356"/>
    </location>
</feature>
<evidence type="ECO:0000313" key="3">
    <source>
        <dbReference type="Proteomes" id="UP000297229"/>
    </source>
</evidence>
<evidence type="ECO:0000313" key="2">
    <source>
        <dbReference type="EMBL" id="TGO72161.1"/>
    </source>
</evidence>
<dbReference type="InterPro" id="IPR000408">
    <property type="entry name" value="Reg_chr_condens"/>
</dbReference>
<evidence type="ECO:0000256" key="1">
    <source>
        <dbReference type="SAM" id="MobiDB-lite"/>
    </source>
</evidence>
<accession>A0A4Z1JEH7</accession>
<protein>
    <submittedName>
        <fullName evidence="2">Uncharacterized protein</fullName>
    </submittedName>
</protein>
<keyword evidence="3" id="KW-1185">Reference proteome</keyword>
<dbReference type="AlphaFoldDB" id="A0A4Z1JEH7"/>
<feature type="region of interest" description="Disordered" evidence="1">
    <location>
        <begin position="335"/>
        <end position="366"/>
    </location>
</feature>
<feature type="region of interest" description="Disordered" evidence="1">
    <location>
        <begin position="291"/>
        <end position="320"/>
    </location>
</feature>
<reference evidence="2 3" key="1">
    <citation type="submission" date="2017-12" db="EMBL/GenBank/DDBJ databases">
        <title>Comparative genomics of Botrytis spp.</title>
        <authorList>
            <person name="Valero-Jimenez C.A."/>
            <person name="Tapia P."/>
            <person name="Veloso J."/>
            <person name="Silva-Moreno E."/>
            <person name="Staats M."/>
            <person name="Valdes J.H."/>
            <person name="Van Kan J.A.L."/>
        </authorList>
    </citation>
    <scope>NUCLEOTIDE SEQUENCE [LARGE SCALE GENOMIC DNA]</scope>
    <source>
        <strain evidence="2 3">Be9601</strain>
    </source>
</reference>
<sequence>MKEIYVLNLRSASSGSDHSITIADDTPISNGEKRNSQEQPITNIGMSRYYVFNNIYLPENLNIRDNKPSHKYHEGQAQNEISFERIYTHPHENSSRYLYHPSPDTKNHQAERLNDKCDQFTEFDFPKDPHTPFIYATRGYRGYKTRIFPEFAVVPRTSHKNGKAVSTSFTPISKPLPYLEHERNICIDKGTAVHGGPTTEPKCPSVLESNNWNTQKNTATTQSNKGIDVRRASVLQCDRATTKVMTMTHSGGLTKQDENKARRTKPPDLACTTSLTLDLPNTCRFVNVKQEEDSMTPSRHPVYNESKVKHSTSQIRPFTDSESINYRTKSFIDLTGPLESDSSSNHRSQQQYTSDPESLKPVSTGKCQKREPIIDLTLDSPIRKKPFKRLQITNSHQVSSAQSHYSNTATYGSHNQNTLSSELKLWMSVNPAKHIVVCSKDSPDTSDRIYDVSNTAASVSDDIMALLNIKVNDTNIHSVHLKDHEINSPIPSLGNTSKMHGYSSKSALAFVSTIRSAAIGDTILLVLLGNHGISNSPRAWVDLRENYPAYKFLIAIEERRNLNIHRDPLWYITKKRRYLIFPLHQLVRVCLGLESPCDEAKLYSKYLTLSNDARKAPAKSETRIENGGHFGQHTRALLSRWACPIEGCEMTWYRSLAGDQAWQNHCMMEHDGFRKLVCPLAACRSNAFRDYKGVVEHIENVHIAALGLGDHFRSSHDRDRTLSDFRCTEDISKCGNSRCSYTNQLALDIHMEFFHPYSAWKHRLNDFPSLAEQLQSRWSTEDLEPNDGLTLSEAFQCMDATVGSQGTVIVGRNGTNQDTPHDMEFLKKSWPFMADFLRATQEPLREGYQMILRKI</sequence>
<dbReference type="EMBL" id="PQXM01000484">
    <property type="protein sequence ID" value="TGO72161.1"/>
    <property type="molecule type" value="Genomic_DNA"/>
</dbReference>
<proteinExistence type="predicted"/>
<feature type="region of interest" description="Disordered" evidence="1">
    <location>
        <begin position="15"/>
        <end position="39"/>
    </location>
</feature>